<name>A0ACA9P483_9GLOM</name>
<evidence type="ECO:0000313" key="2">
    <source>
        <dbReference type="Proteomes" id="UP000789920"/>
    </source>
</evidence>
<protein>
    <submittedName>
        <fullName evidence="1">8618_t:CDS:1</fullName>
    </submittedName>
</protein>
<reference evidence="1" key="1">
    <citation type="submission" date="2021-06" db="EMBL/GenBank/DDBJ databases">
        <authorList>
            <person name="Kallberg Y."/>
            <person name="Tangrot J."/>
            <person name="Rosling A."/>
        </authorList>
    </citation>
    <scope>NUCLEOTIDE SEQUENCE</scope>
    <source>
        <strain evidence="1">MA461A</strain>
    </source>
</reference>
<organism evidence="1 2">
    <name type="scientific">Racocetra persica</name>
    <dbReference type="NCBI Taxonomy" id="160502"/>
    <lineage>
        <taxon>Eukaryota</taxon>
        <taxon>Fungi</taxon>
        <taxon>Fungi incertae sedis</taxon>
        <taxon>Mucoromycota</taxon>
        <taxon>Glomeromycotina</taxon>
        <taxon>Glomeromycetes</taxon>
        <taxon>Diversisporales</taxon>
        <taxon>Gigasporaceae</taxon>
        <taxon>Racocetra</taxon>
    </lineage>
</organism>
<keyword evidence="2" id="KW-1185">Reference proteome</keyword>
<accession>A0ACA9P483</accession>
<dbReference type="Proteomes" id="UP000789920">
    <property type="component" value="Unassembled WGS sequence"/>
</dbReference>
<gene>
    <name evidence="1" type="ORF">RPERSI_LOCUS9562</name>
</gene>
<proteinExistence type="predicted"/>
<feature type="non-terminal residue" evidence="1">
    <location>
        <position position="112"/>
    </location>
</feature>
<sequence>MFAYNFISNLVFGVSELNQSNLPKTAQIPTKSRDSFSNSSYCSNHKHVKPHLNFYQQNTFNKHQHHSHYHQYNKHYSNKKSSSQKARYSKAPKMPPTAYSTFHAHSTTASAY</sequence>
<comment type="caution">
    <text evidence="1">The sequence shown here is derived from an EMBL/GenBank/DDBJ whole genome shotgun (WGS) entry which is preliminary data.</text>
</comment>
<evidence type="ECO:0000313" key="1">
    <source>
        <dbReference type="EMBL" id="CAG8691261.1"/>
    </source>
</evidence>
<dbReference type="EMBL" id="CAJVQC010018169">
    <property type="protein sequence ID" value="CAG8691261.1"/>
    <property type="molecule type" value="Genomic_DNA"/>
</dbReference>